<dbReference type="EMBL" id="JACAQV010000013">
    <property type="protein sequence ID" value="NWF09237.1"/>
    <property type="molecule type" value="Genomic_DNA"/>
</dbReference>
<evidence type="ECO:0000313" key="5">
    <source>
        <dbReference type="Proteomes" id="UP000182902"/>
    </source>
</evidence>
<evidence type="ECO:0000256" key="2">
    <source>
        <dbReference type="SAM" id="SignalP"/>
    </source>
</evidence>
<reference evidence="4 5" key="1">
    <citation type="submission" date="2016-10" db="EMBL/GenBank/DDBJ databases">
        <authorList>
            <person name="de Groot N.N."/>
        </authorList>
    </citation>
    <scope>NUCLEOTIDE SEQUENCE [LARGE SCALE GENOMIC DNA]</scope>
    <source>
        <strain evidence="4 5">ICMP 14252</strain>
    </source>
</reference>
<feature type="chain" id="PRO_5036020081" evidence="2">
    <location>
        <begin position="20"/>
        <end position="67"/>
    </location>
</feature>
<feature type="region of interest" description="Disordered" evidence="1">
    <location>
        <begin position="46"/>
        <end position="67"/>
    </location>
</feature>
<proteinExistence type="predicted"/>
<accession>A0A1H3BR98</accession>
<keyword evidence="2" id="KW-0732">Signal</keyword>
<evidence type="ECO:0000256" key="1">
    <source>
        <dbReference type="SAM" id="MobiDB-lite"/>
    </source>
</evidence>
<evidence type="ECO:0000313" key="4">
    <source>
        <dbReference type="EMBL" id="SDX44530.1"/>
    </source>
</evidence>
<sequence>MKHAILSIILIGAALSAAGCTPTCKGDSCTRPQSSRDKMVVWWPPEMRVDSGPSGERADHQTISLER</sequence>
<gene>
    <name evidence="3" type="ORF">HX810_16365</name>
    <name evidence="4" type="ORF">SAMN05216247_10153</name>
</gene>
<dbReference type="EMBL" id="FNOX01000001">
    <property type="protein sequence ID" value="SDX44530.1"/>
    <property type="molecule type" value="Genomic_DNA"/>
</dbReference>
<name>A0A1H3BR98_9PSED</name>
<dbReference type="Proteomes" id="UP000182902">
    <property type="component" value="Unassembled WGS sequence"/>
</dbReference>
<reference evidence="3 6" key="2">
    <citation type="submission" date="2020-04" db="EMBL/GenBank/DDBJ databases">
        <title>Molecular characterization of pseudomonads from Agaricus bisporus reveal novel blotch 2 pathogens in Western Europe.</title>
        <authorList>
            <person name="Taparia T."/>
            <person name="Krijger M."/>
            <person name="Haynes E."/>
            <person name="Elpinstone J.G."/>
            <person name="Noble R."/>
            <person name="Van Der Wolf J."/>
        </authorList>
    </citation>
    <scope>NUCLEOTIDE SEQUENCE [LARGE SCALE GENOMIC DNA]</scope>
    <source>
        <strain evidence="3 6">IPO3765</strain>
    </source>
</reference>
<feature type="signal peptide" evidence="2">
    <location>
        <begin position="1"/>
        <end position="19"/>
    </location>
</feature>
<protein>
    <submittedName>
        <fullName evidence="3">Type III secretion protein</fullName>
    </submittedName>
</protein>
<dbReference type="RefSeq" id="WP_065929667.1">
    <property type="nucleotide sequence ID" value="NZ_FNOX01000001.1"/>
</dbReference>
<dbReference type="PROSITE" id="PS51257">
    <property type="entry name" value="PROKAR_LIPOPROTEIN"/>
    <property type="match status" value="1"/>
</dbReference>
<evidence type="ECO:0000313" key="3">
    <source>
        <dbReference type="EMBL" id="NWF09237.1"/>
    </source>
</evidence>
<evidence type="ECO:0000313" key="6">
    <source>
        <dbReference type="Proteomes" id="UP000561369"/>
    </source>
</evidence>
<organism evidence="4 5">
    <name type="scientific">Pseudomonas salomonii</name>
    <dbReference type="NCBI Taxonomy" id="191391"/>
    <lineage>
        <taxon>Bacteria</taxon>
        <taxon>Pseudomonadati</taxon>
        <taxon>Pseudomonadota</taxon>
        <taxon>Gammaproteobacteria</taxon>
        <taxon>Pseudomonadales</taxon>
        <taxon>Pseudomonadaceae</taxon>
        <taxon>Pseudomonas</taxon>
    </lineage>
</organism>
<dbReference type="InterPro" id="IPR048207">
    <property type="entry name" value="HprT-like"/>
</dbReference>
<dbReference type="Proteomes" id="UP000561369">
    <property type="component" value="Unassembled WGS sequence"/>
</dbReference>
<dbReference type="NCBIfam" id="NF041532">
    <property type="entry name" value="HprT"/>
    <property type="match status" value="1"/>
</dbReference>
<feature type="compositionally biased region" description="Basic and acidic residues" evidence="1">
    <location>
        <begin position="56"/>
        <end position="67"/>
    </location>
</feature>
<dbReference type="AlphaFoldDB" id="A0A1H3BR98"/>